<sequence>MDILQDGKKVSCVNFDDPDVSDICLRPPELTNITNFTCWKDGSKVYECFNEIYCNDMGELYDQTVPRAATSCLGLPLGNFEKDLEGSYSCSTGDELFTSMVQICPEEKQHSTDEQLSTDEEVSSNRLNRGISTKEGLAPSMYRLIVTVTVSVIIKLL</sequence>
<name>A0AAE1FE75_PETCI</name>
<organism evidence="1 2">
    <name type="scientific">Petrolisthes cinctipes</name>
    <name type="common">Flat porcelain crab</name>
    <dbReference type="NCBI Taxonomy" id="88211"/>
    <lineage>
        <taxon>Eukaryota</taxon>
        <taxon>Metazoa</taxon>
        <taxon>Ecdysozoa</taxon>
        <taxon>Arthropoda</taxon>
        <taxon>Crustacea</taxon>
        <taxon>Multicrustacea</taxon>
        <taxon>Malacostraca</taxon>
        <taxon>Eumalacostraca</taxon>
        <taxon>Eucarida</taxon>
        <taxon>Decapoda</taxon>
        <taxon>Pleocyemata</taxon>
        <taxon>Anomura</taxon>
        <taxon>Galatheoidea</taxon>
        <taxon>Porcellanidae</taxon>
        <taxon>Petrolisthes</taxon>
    </lineage>
</organism>
<comment type="caution">
    <text evidence="1">The sequence shown here is derived from an EMBL/GenBank/DDBJ whole genome shotgun (WGS) entry which is preliminary data.</text>
</comment>
<protein>
    <submittedName>
        <fullName evidence="1">Uncharacterized protein</fullName>
    </submittedName>
</protein>
<dbReference type="EMBL" id="JAWQEG010002336">
    <property type="protein sequence ID" value="KAK3872640.1"/>
    <property type="molecule type" value="Genomic_DNA"/>
</dbReference>
<dbReference type="Proteomes" id="UP001286313">
    <property type="component" value="Unassembled WGS sequence"/>
</dbReference>
<proteinExistence type="predicted"/>
<accession>A0AAE1FE75</accession>
<reference evidence="1" key="1">
    <citation type="submission" date="2023-10" db="EMBL/GenBank/DDBJ databases">
        <title>Genome assemblies of two species of porcelain crab, Petrolisthes cinctipes and Petrolisthes manimaculis (Anomura: Porcellanidae).</title>
        <authorList>
            <person name="Angst P."/>
        </authorList>
    </citation>
    <scope>NUCLEOTIDE SEQUENCE</scope>
    <source>
        <strain evidence="1">PB745_01</strain>
        <tissue evidence="1">Gill</tissue>
    </source>
</reference>
<evidence type="ECO:0000313" key="2">
    <source>
        <dbReference type="Proteomes" id="UP001286313"/>
    </source>
</evidence>
<keyword evidence="2" id="KW-1185">Reference proteome</keyword>
<gene>
    <name evidence="1" type="ORF">Pcinc_022283</name>
</gene>
<evidence type="ECO:0000313" key="1">
    <source>
        <dbReference type="EMBL" id="KAK3872640.1"/>
    </source>
</evidence>
<dbReference type="AlphaFoldDB" id="A0AAE1FE75"/>